<keyword evidence="2" id="KW-0812">Transmembrane</keyword>
<protein>
    <submittedName>
        <fullName evidence="3">Uncharacterized protein</fullName>
    </submittedName>
</protein>
<feature type="transmembrane region" description="Helical" evidence="2">
    <location>
        <begin position="179"/>
        <end position="204"/>
    </location>
</feature>
<sequence>MATPQESTTTVNGRLCTRSRARTVTSILTSEAAETSTDVTSTTTTSEVQIQSSVVDTPPSPPPIVATSEAPDIASTAAATSAVIAPTSISSDVTDPEEPASSQPAQSSQPPESAGPIESSVDTPPQASSPPSFPSNQLSNDQPQSTGVPSGGSAGIISPDQGAAGEGGLTIGNGSTTNVGGIVGGVVGGFTGIALISVLLFLCLRRRKTKESFAKWQQRLSEKNEESDSPPFLEKVKAIPASIGAFFAKLKGDKSGPAQNPYRRHSVRSSVSSVYSVRSNGRSRSISEPPSKLRQQLRGFGDRMPSLKRSRTLLAKKQDSFTGSKSPFPGIVEDPVIRNSKDVNNPFADPAPASNAGANPQAQQRALVVEGLQDQQRGPISPKPVARSSRTSRDPFASILDELEQRDGSGTPEWLRDTSHKRTQSATTALRSHPPSSFYTNSVYTTADNPFLDPTDVPPVPSQPLPPNPPRRPSNAGGYNAMPGSYNPNASGTNPRESNNSLFFGEPGPSRPTTMLSNNFAVFPRGGRQSDPFDLDRPEVLGFGNVNGRKEVRASVTRANSKSNRRSSVPNWGILDDGPYERASAVPGPLRNPSVKR</sequence>
<feature type="region of interest" description="Disordered" evidence="1">
    <location>
        <begin position="86"/>
        <end position="169"/>
    </location>
</feature>
<feature type="compositionally biased region" description="Polar residues" evidence="1">
    <location>
        <begin position="136"/>
        <end position="148"/>
    </location>
</feature>
<organism evidence="3 4">
    <name type="scientific">Zopfia rhizophila CBS 207.26</name>
    <dbReference type="NCBI Taxonomy" id="1314779"/>
    <lineage>
        <taxon>Eukaryota</taxon>
        <taxon>Fungi</taxon>
        <taxon>Dikarya</taxon>
        <taxon>Ascomycota</taxon>
        <taxon>Pezizomycotina</taxon>
        <taxon>Dothideomycetes</taxon>
        <taxon>Dothideomycetes incertae sedis</taxon>
        <taxon>Zopfiaceae</taxon>
        <taxon>Zopfia</taxon>
    </lineage>
</organism>
<gene>
    <name evidence="3" type="ORF">K469DRAFT_5354</name>
</gene>
<evidence type="ECO:0000313" key="4">
    <source>
        <dbReference type="Proteomes" id="UP000800200"/>
    </source>
</evidence>
<evidence type="ECO:0000313" key="3">
    <source>
        <dbReference type="EMBL" id="KAF2195209.1"/>
    </source>
</evidence>
<keyword evidence="4" id="KW-1185">Reference proteome</keyword>
<proteinExistence type="predicted"/>
<keyword evidence="2" id="KW-0472">Membrane</keyword>
<feature type="region of interest" description="Disordered" evidence="1">
    <location>
        <begin position="27"/>
        <end position="72"/>
    </location>
</feature>
<feature type="compositionally biased region" description="Pro residues" evidence="1">
    <location>
        <begin position="456"/>
        <end position="472"/>
    </location>
</feature>
<feature type="compositionally biased region" description="Low complexity" evidence="1">
    <location>
        <begin position="29"/>
        <end position="57"/>
    </location>
</feature>
<feature type="region of interest" description="Disordered" evidence="1">
    <location>
        <begin position="553"/>
        <end position="597"/>
    </location>
</feature>
<feature type="compositionally biased region" description="Low complexity" evidence="1">
    <location>
        <begin position="99"/>
        <end position="114"/>
    </location>
</feature>
<reference evidence="3" key="1">
    <citation type="journal article" date="2020" name="Stud. Mycol.">
        <title>101 Dothideomycetes genomes: a test case for predicting lifestyles and emergence of pathogens.</title>
        <authorList>
            <person name="Haridas S."/>
            <person name="Albert R."/>
            <person name="Binder M."/>
            <person name="Bloem J."/>
            <person name="Labutti K."/>
            <person name="Salamov A."/>
            <person name="Andreopoulos B."/>
            <person name="Baker S."/>
            <person name="Barry K."/>
            <person name="Bills G."/>
            <person name="Bluhm B."/>
            <person name="Cannon C."/>
            <person name="Castanera R."/>
            <person name="Culley D."/>
            <person name="Daum C."/>
            <person name="Ezra D."/>
            <person name="Gonzalez J."/>
            <person name="Henrissat B."/>
            <person name="Kuo A."/>
            <person name="Liang C."/>
            <person name="Lipzen A."/>
            <person name="Lutzoni F."/>
            <person name="Magnuson J."/>
            <person name="Mondo S."/>
            <person name="Nolan M."/>
            <person name="Ohm R."/>
            <person name="Pangilinan J."/>
            <person name="Park H.-J."/>
            <person name="Ramirez L."/>
            <person name="Alfaro M."/>
            <person name="Sun H."/>
            <person name="Tritt A."/>
            <person name="Yoshinaga Y."/>
            <person name="Zwiers L.-H."/>
            <person name="Turgeon B."/>
            <person name="Goodwin S."/>
            <person name="Spatafora J."/>
            <person name="Crous P."/>
            <person name="Grigoriev I."/>
        </authorList>
    </citation>
    <scope>NUCLEOTIDE SEQUENCE</scope>
    <source>
        <strain evidence="3">CBS 207.26</strain>
    </source>
</reference>
<accession>A0A6A6EWP5</accession>
<feature type="compositionally biased region" description="Polar residues" evidence="1">
    <location>
        <begin position="557"/>
        <end position="570"/>
    </location>
</feature>
<feature type="region of interest" description="Disordered" evidence="1">
    <location>
        <begin position="253"/>
        <end position="513"/>
    </location>
</feature>
<keyword evidence="2" id="KW-1133">Transmembrane helix</keyword>
<feature type="compositionally biased region" description="Polar residues" evidence="1">
    <location>
        <begin position="486"/>
        <end position="502"/>
    </location>
</feature>
<dbReference type="OrthoDB" id="3936275at2759"/>
<dbReference type="Proteomes" id="UP000800200">
    <property type="component" value="Unassembled WGS sequence"/>
</dbReference>
<feature type="compositionally biased region" description="Low complexity" evidence="1">
    <location>
        <begin position="268"/>
        <end position="284"/>
    </location>
</feature>
<dbReference type="EMBL" id="ML994610">
    <property type="protein sequence ID" value="KAF2195209.1"/>
    <property type="molecule type" value="Genomic_DNA"/>
</dbReference>
<name>A0A6A6EWP5_9PEZI</name>
<dbReference type="AlphaFoldDB" id="A0A6A6EWP5"/>
<evidence type="ECO:0000256" key="1">
    <source>
        <dbReference type="SAM" id="MobiDB-lite"/>
    </source>
</evidence>
<evidence type="ECO:0000256" key="2">
    <source>
        <dbReference type="SAM" id="Phobius"/>
    </source>
</evidence>
<feature type="compositionally biased region" description="Polar residues" evidence="1">
    <location>
        <begin position="424"/>
        <end position="448"/>
    </location>
</feature>